<dbReference type="Proteomes" id="UP000316213">
    <property type="component" value="Unassembled WGS sequence"/>
</dbReference>
<name>A0A5C5ZK85_9BACT</name>
<dbReference type="EMBL" id="SJPM01000025">
    <property type="protein sequence ID" value="TWT87854.1"/>
    <property type="molecule type" value="Genomic_DNA"/>
</dbReference>
<keyword evidence="3" id="KW-1185">Reference proteome</keyword>
<organism evidence="2 3">
    <name type="scientific">Neorhodopirellula pilleata</name>
    <dbReference type="NCBI Taxonomy" id="2714738"/>
    <lineage>
        <taxon>Bacteria</taxon>
        <taxon>Pseudomonadati</taxon>
        <taxon>Planctomycetota</taxon>
        <taxon>Planctomycetia</taxon>
        <taxon>Pirellulales</taxon>
        <taxon>Pirellulaceae</taxon>
        <taxon>Neorhodopirellula</taxon>
    </lineage>
</organism>
<protein>
    <submittedName>
        <fullName evidence="2">Sulfotransferase domain protein</fullName>
    </submittedName>
</protein>
<dbReference type="OrthoDB" id="9777890at2"/>
<feature type="transmembrane region" description="Helical" evidence="1">
    <location>
        <begin position="41"/>
        <end position="60"/>
    </location>
</feature>
<evidence type="ECO:0000313" key="2">
    <source>
        <dbReference type="EMBL" id="TWT87854.1"/>
    </source>
</evidence>
<keyword evidence="1" id="KW-0472">Membrane</keyword>
<keyword evidence="2" id="KW-0808">Transferase</keyword>
<keyword evidence="1" id="KW-0812">Transmembrane</keyword>
<dbReference type="RefSeq" id="WP_146582368.1">
    <property type="nucleotide sequence ID" value="NZ_SJPM01000025.1"/>
</dbReference>
<dbReference type="InterPro" id="IPR052736">
    <property type="entry name" value="Stf3_sulfotransferase"/>
</dbReference>
<dbReference type="GO" id="GO:0016740">
    <property type="term" value="F:transferase activity"/>
    <property type="evidence" value="ECO:0007669"/>
    <property type="project" value="UniProtKB-KW"/>
</dbReference>
<dbReference type="SUPFAM" id="SSF52540">
    <property type="entry name" value="P-loop containing nucleoside triphosphate hydrolases"/>
    <property type="match status" value="1"/>
</dbReference>
<gene>
    <name evidence="2" type="ORF">Pla100_58930</name>
</gene>
<evidence type="ECO:0000313" key="3">
    <source>
        <dbReference type="Proteomes" id="UP000316213"/>
    </source>
</evidence>
<dbReference type="Pfam" id="PF13469">
    <property type="entry name" value="Sulfotransfer_3"/>
    <property type="match status" value="1"/>
</dbReference>
<dbReference type="AlphaFoldDB" id="A0A5C5ZK85"/>
<sequence length="379" mass="44710">MSDRSLNRYPFYCPRFWHGMRPRAWWNLLKKGNFQVSPSRWPMAIIISIATVFNTAFTWIQGLLFRRKLREAELHGPPVFIIGHWRSGTTLLHELMVRDERFSSPTTYQCFAPSHFLLTQWFFRTFLRWLLPGKRPMDNMDTGWDRPQEDEFALVNLGLPSPYRRIAFPNQGRVDMEYLDLDNISDEDRQVWLDTLKDFLHRVSISTTRPLVIKSPTHTGRIGHLAKAFPHAKFIHITRDPRALFPSTCRLWRSLDAVQGLQAVTPDQHHDDAASEPIDEYVLACLEQMYAAFHAHRDQVAPHHIIDIRYEDLIADPIATLQKIYESLRLADFETVRSELQTWADTEHQAYQTNSHQLSTDEEQLLLKRWNEYFERYGY</sequence>
<dbReference type="PANTHER" id="PTHR36451">
    <property type="entry name" value="PAPS-DEPENDENT SULFOTRANSFERASE STF3"/>
    <property type="match status" value="1"/>
</dbReference>
<accession>A0A5C5ZK85</accession>
<dbReference type="PANTHER" id="PTHR36451:SF1">
    <property type="entry name" value="OMEGA-HYDROXY-BETA-DIHYDROMENAQUINONE-9 SULFOTRANSFERASE STF3"/>
    <property type="match status" value="1"/>
</dbReference>
<evidence type="ECO:0000256" key="1">
    <source>
        <dbReference type="SAM" id="Phobius"/>
    </source>
</evidence>
<keyword evidence="1" id="KW-1133">Transmembrane helix</keyword>
<proteinExistence type="predicted"/>
<comment type="caution">
    <text evidence="2">The sequence shown here is derived from an EMBL/GenBank/DDBJ whole genome shotgun (WGS) entry which is preliminary data.</text>
</comment>
<dbReference type="InterPro" id="IPR027417">
    <property type="entry name" value="P-loop_NTPase"/>
</dbReference>
<reference evidence="2 3" key="1">
    <citation type="submission" date="2019-02" db="EMBL/GenBank/DDBJ databases">
        <title>Deep-cultivation of Planctomycetes and their phenomic and genomic characterization uncovers novel biology.</title>
        <authorList>
            <person name="Wiegand S."/>
            <person name="Jogler M."/>
            <person name="Boedeker C."/>
            <person name="Pinto D."/>
            <person name="Vollmers J."/>
            <person name="Rivas-Marin E."/>
            <person name="Kohn T."/>
            <person name="Peeters S.H."/>
            <person name="Heuer A."/>
            <person name="Rast P."/>
            <person name="Oberbeckmann S."/>
            <person name="Bunk B."/>
            <person name="Jeske O."/>
            <person name="Meyerdierks A."/>
            <person name="Storesund J.E."/>
            <person name="Kallscheuer N."/>
            <person name="Luecker S."/>
            <person name="Lage O.M."/>
            <person name="Pohl T."/>
            <person name="Merkel B.J."/>
            <person name="Hornburger P."/>
            <person name="Mueller R.-W."/>
            <person name="Bruemmer F."/>
            <person name="Labrenz M."/>
            <person name="Spormann A.M."/>
            <person name="Op Den Camp H."/>
            <person name="Overmann J."/>
            <person name="Amann R."/>
            <person name="Jetten M.S.M."/>
            <person name="Mascher T."/>
            <person name="Medema M.H."/>
            <person name="Devos D.P."/>
            <person name="Kaster A.-K."/>
            <person name="Ovreas L."/>
            <person name="Rohde M."/>
            <person name="Galperin M.Y."/>
            <person name="Jogler C."/>
        </authorList>
    </citation>
    <scope>NUCLEOTIDE SEQUENCE [LARGE SCALE GENOMIC DNA]</scope>
    <source>
        <strain evidence="2 3">Pla100</strain>
    </source>
</reference>
<dbReference type="Gene3D" id="3.40.50.300">
    <property type="entry name" value="P-loop containing nucleotide triphosphate hydrolases"/>
    <property type="match status" value="1"/>
</dbReference>